<organism evidence="1 2">
    <name type="scientific">Stutzerimonas chloritidismutans</name>
    <name type="common">Pseudomonas chloritidismutans</name>
    <dbReference type="NCBI Taxonomy" id="203192"/>
    <lineage>
        <taxon>Bacteria</taxon>
        <taxon>Pseudomonadati</taxon>
        <taxon>Pseudomonadota</taxon>
        <taxon>Gammaproteobacteria</taxon>
        <taxon>Pseudomonadales</taxon>
        <taxon>Pseudomonadaceae</taxon>
        <taxon>Stutzerimonas</taxon>
    </lineage>
</organism>
<sequence>MLATGIQRSDSMKQGLLATVLLAVLATQAQAGFQKDREAFDRRQAELDQRCESAREAKLAPLREAAFQDCMRTTRNSRAETECRRKTAGENGNRAGGAPRFYDLPACVEAFEHKRQRP</sequence>
<gene>
    <name evidence="1" type="ORF">KJJ99_16355</name>
</gene>
<comment type="caution">
    <text evidence="1">The sequence shown here is derived from an EMBL/GenBank/DDBJ whole genome shotgun (WGS) entry which is preliminary data.</text>
</comment>
<dbReference type="Proteomes" id="UP000782475">
    <property type="component" value="Unassembled WGS sequence"/>
</dbReference>
<reference evidence="1 2" key="1">
    <citation type="journal article" date="2021" name="Appl. Microbiol. Biotechnol.">
        <title>Biotechnological applications of marine bacteria in bioremediation of environments polluted with hydrocarbons and plastics.</title>
        <authorList>
            <person name="Muriel-Millan L.F."/>
            <person name="Millan-Lopez S."/>
            <person name="Pardo-Lopez L."/>
        </authorList>
    </citation>
    <scope>NUCLEOTIDE SEQUENCE [LARGE SCALE GENOMIC DNA]</scope>
    <source>
        <strain evidence="1 2">GOM4</strain>
    </source>
</reference>
<name>A0ACC5VL66_STUCH</name>
<dbReference type="EMBL" id="JAHHFP010000022">
    <property type="protein sequence ID" value="MBX7273369.1"/>
    <property type="molecule type" value="Genomic_DNA"/>
</dbReference>
<keyword evidence="2" id="KW-1185">Reference proteome</keyword>
<evidence type="ECO:0000313" key="2">
    <source>
        <dbReference type="Proteomes" id="UP000782475"/>
    </source>
</evidence>
<accession>A0ACC5VL66</accession>
<evidence type="ECO:0000313" key="1">
    <source>
        <dbReference type="EMBL" id="MBX7273369.1"/>
    </source>
</evidence>
<protein>
    <submittedName>
        <fullName evidence="1">Uncharacterized protein</fullName>
    </submittedName>
</protein>
<proteinExistence type="predicted"/>